<dbReference type="SUPFAM" id="SSF46689">
    <property type="entry name" value="Homeodomain-like"/>
    <property type="match status" value="1"/>
</dbReference>
<dbReference type="PROSITE" id="PS50977">
    <property type="entry name" value="HTH_TETR_2"/>
    <property type="match status" value="1"/>
</dbReference>
<evidence type="ECO:0000256" key="1">
    <source>
        <dbReference type="ARBA" id="ARBA00023015"/>
    </source>
</evidence>
<keyword evidence="2 4" id="KW-0238">DNA-binding</keyword>
<evidence type="ECO:0000313" key="7">
    <source>
        <dbReference type="Proteomes" id="UP000245396"/>
    </source>
</evidence>
<sequence>MTKSKVSVRQKILAAAQDVARDVGPGHLSLDAVAQRAGISKGGLLYHFPNKARLLEVLVEQHLQDFDAELCERERALKDRPNSLLVAYLELFAAELQRCQPPPSGILAAMAENPDFLVPVRRFHRVLLDRMKAGSQNENVALMVYLALEGMRSLRLFDVDVLTAQESDAALAALSGLASAAQVDRQPPQTGM</sequence>
<reference evidence="6 7" key="1">
    <citation type="submission" date="2018-05" db="EMBL/GenBank/DDBJ databases">
        <title>Genomic Encyclopedia of Type Strains, Phase IV (KMG-IV): sequencing the most valuable type-strain genomes for metagenomic binning, comparative biology and taxonomic classification.</title>
        <authorList>
            <person name="Goeker M."/>
        </authorList>
    </citation>
    <scope>NUCLEOTIDE SEQUENCE [LARGE SCALE GENOMIC DNA]</scope>
    <source>
        <strain evidence="6 7">DSM 6986</strain>
    </source>
</reference>
<dbReference type="PANTHER" id="PTHR30055:SF234">
    <property type="entry name" value="HTH-TYPE TRANSCRIPTIONAL REGULATOR BETI"/>
    <property type="match status" value="1"/>
</dbReference>
<feature type="DNA-binding region" description="H-T-H motif" evidence="4">
    <location>
        <begin position="29"/>
        <end position="48"/>
    </location>
</feature>
<dbReference type="EMBL" id="QGGG01000003">
    <property type="protein sequence ID" value="PWJ85277.1"/>
    <property type="molecule type" value="Genomic_DNA"/>
</dbReference>
<dbReference type="InterPro" id="IPR001647">
    <property type="entry name" value="HTH_TetR"/>
</dbReference>
<evidence type="ECO:0000256" key="4">
    <source>
        <dbReference type="PROSITE-ProRule" id="PRU00335"/>
    </source>
</evidence>
<dbReference type="PRINTS" id="PR00455">
    <property type="entry name" value="HTHTETR"/>
</dbReference>
<evidence type="ECO:0000259" key="5">
    <source>
        <dbReference type="PROSITE" id="PS50977"/>
    </source>
</evidence>
<organism evidence="6 7">
    <name type="scientific">Pseudaminobacter salicylatoxidans</name>
    <dbReference type="NCBI Taxonomy" id="93369"/>
    <lineage>
        <taxon>Bacteria</taxon>
        <taxon>Pseudomonadati</taxon>
        <taxon>Pseudomonadota</taxon>
        <taxon>Alphaproteobacteria</taxon>
        <taxon>Hyphomicrobiales</taxon>
        <taxon>Phyllobacteriaceae</taxon>
        <taxon>Pseudaminobacter</taxon>
    </lineage>
</organism>
<gene>
    <name evidence="6" type="ORF">C7441_103133</name>
</gene>
<dbReference type="InterPro" id="IPR009057">
    <property type="entry name" value="Homeodomain-like_sf"/>
</dbReference>
<accession>A0A316CB43</accession>
<evidence type="ECO:0000313" key="6">
    <source>
        <dbReference type="EMBL" id="PWJ85277.1"/>
    </source>
</evidence>
<name>A0A316CB43_PSESE</name>
<keyword evidence="3" id="KW-0804">Transcription</keyword>
<dbReference type="GO" id="GO:0003700">
    <property type="term" value="F:DNA-binding transcription factor activity"/>
    <property type="evidence" value="ECO:0007669"/>
    <property type="project" value="TreeGrafter"/>
</dbReference>
<evidence type="ECO:0000256" key="2">
    <source>
        <dbReference type="ARBA" id="ARBA00023125"/>
    </source>
</evidence>
<dbReference type="Proteomes" id="UP000245396">
    <property type="component" value="Unassembled WGS sequence"/>
</dbReference>
<dbReference type="Gene3D" id="1.10.357.10">
    <property type="entry name" value="Tetracycline Repressor, domain 2"/>
    <property type="match status" value="1"/>
</dbReference>
<proteinExistence type="predicted"/>
<protein>
    <submittedName>
        <fullName evidence="6">TetR family transcriptional regulator</fullName>
    </submittedName>
</protein>
<dbReference type="InterPro" id="IPR050109">
    <property type="entry name" value="HTH-type_TetR-like_transc_reg"/>
</dbReference>
<dbReference type="Pfam" id="PF17937">
    <property type="entry name" value="TetR_C_28"/>
    <property type="match status" value="1"/>
</dbReference>
<dbReference type="InterPro" id="IPR041479">
    <property type="entry name" value="TetR_CgmR_C"/>
</dbReference>
<feature type="domain" description="HTH tetR-type" evidence="5">
    <location>
        <begin position="6"/>
        <end position="66"/>
    </location>
</feature>
<dbReference type="GO" id="GO:0000976">
    <property type="term" value="F:transcription cis-regulatory region binding"/>
    <property type="evidence" value="ECO:0007669"/>
    <property type="project" value="TreeGrafter"/>
</dbReference>
<dbReference type="AlphaFoldDB" id="A0A316CB43"/>
<evidence type="ECO:0000256" key="3">
    <source>
        <dbReference type="ARBA" id="ARBA00023163"/>
    </source>
</evidence>
<dbReference type="STRING" id="1192868.GCA_000304395_00912"/>
<keyword evidence="7" id="KW-1185">Reference proteome</keyword>
<dbReference type="OrthoDB" id="9809772at2"/>
<keyword evidence="1" id="KW-0805">Transcription regulation</keyword>
<dbReference type="PANTHER" id="PTHR30055">
    <property type="entry name" value="HTH-TYPE TRANSCRIPTIONAL REGULATOR RUTR"/>
    <property type="match status" value="1"/>
</dbReference>
<comment type="caution">
    <text evidence="6">The sequence shown here is derived from an EMBL/GenBank/DDBJ whole genome shotgun (WGS) entry which is preliminary data.</text>
</comment>
<dbReference type="Pfam" id="PF00440">
    <property type="entry name" value="TetR_N"/>
    <property type="match status" value="1"/>
</dbReference>